<name>A0A9D9HI63_9BACT</name>
<dbReference type="InterPro" id="IPR029058">
    <property type="entry name" value="AB_hydrolase_fold"/>
</dbReference>
<gene>
    <name evidence="2" type="ORF">IAC06_05280</name>
</gene>
<comment type="caution">
    <text evidence="2">The sequence shown here is derived from an EMBL/GenBank/DDBJ whole genome shotgun (WGS) entry which is preliminary data.</text>
</comment>
<protein>
    <submittedName>
        <fullName evidence="2">Uncharacterized protein</fullName>
    </submittedName>
</protein>
<accession>A0A9D9HI63</accession>
<reference evidence="2" key="1">
    <citation type="submission" date="2020-10" db="EMBL/GenBank/DDBJ databases">
        <authorList>
            <person name="Gilroy R."/>
        </authorList>
    </citation>
    <scope>NUCLEOTIDE SEQUENCE</scope>
    <source>
        <strain evidence="2">B1-20833</strain>
    </source>
</reference>
<keyword evidence="1" id="KW-0472">Membrane</keyword>
<feature type="transmembrane region" description="Helical" evidence="1">
    <location>
        <begin position="106"/>
        <end position="127"/>
    </location>
</feature>
<evidence type="ECO:0000256" key="1">
    <source>
        <dbReference type="SAM" id="Phobius"/>
    </source>
</evidence>
<evidence type="ECO:0000313" key="2">
    <source>
        <dbReference type="EMBL" id="MBO8452279.1"/>
    </source>
</evidence>
<dbReference type="EMBL" id="JADIMI010000051">
    <property type="protein sequence ID" value="MBO8452279.1"/>
    <property type="molecule type" value="Genomic_DNA"/>
</dbReference>
<reference evidence="2" key="2">
    <citation type="journal article" date="2021" name="PeerJ">
        <title>Extensive microbial diversity within the chicken gut microbiome revealed by metagenomics and culture.</title>
        <authorList>
            <person name="Gilroy R."/>
            <person name="Ravi A."/>
            <person name="Getino M."/>
            <person name="Pursley I."/>
            <person name="Horton D.L."/>
            <person name="Alikhan N.F."/>
            <person name="Baker D."/>
            <person name="Gharbi K."/>
            <person name="Hall N."/>
            <person name="Watson M."/>
            <person name="Adriaenssens E.M."/>
            <person name="Foster-Nyarko E."/>
            <person name="Jarju S."/>
            <person name="Secka A."/>
            <person name="Antonio M."/>
            <person name="Oren A."/>
            <person name="Chaudhuri R.R."/>
            <person name="La Ragione R."/>
            <person name="Hildebrand F."/>
            <person name="Pallen M.J."/>
        </authorList>
    </citation>
    <scope>NUCLEOTIDE SEQUENCE</scope>
    <source>
        <strain evidence="2">B1-20833</strain>
    </source>
</reference>
<dbReference type="Proteomes" id="UP000823661">
    <property type="component" value="Unassembled WGS sequence"/>
</dbReference>
<organism evidence="2 3">
    <name type="scientific">Candidatus Cryptobacteroides intestinavium</name>
    <dbReference type="NCBI Taxonomy" id="2840766"/>
    <lineage>
        <taxon>Bacteria</taxon>
        <taxon>Pseudomonadati</taxon>
        <taxon>Bacteroidota</taxon>
        <taxon>Bacteroidia</taxon>
        <taxon>Bacteroidales</taxon>
        <taxon>Candidatus Cryptobacteroides</taxon>
    </lineage>
</organism>
<sequence>MDQQRPKKDIVILYVHGMGGGGDSRIPAILKDNIAAALPSGFPAMVKVIIRTYDFDPEAGRRQIASWVREYMPVLVVGESLGSLQALRIRGVPHIFVSPSLNAPIYLGYLSFLTLIPGVTLLLDRIYRPRPGDRQRLHFTFRTLYRYIEHRKEALLPYCTGNTRSGRDVSAEEDNFAFFGEHDHYRRSGIVSIRTWRRYFGDNTFRTYPGTHFMEEEYVLSMLIPKIVSVLQRQLQARQ</sequence>
<dbReference type="AlphaFoldDB" id="A0A9D9HI63"/>
<proteinExistence type="predicted"/>
<keyword evidence="1" id="KW-0812">Transmembrane</keyword>
<keyword evidence="1" id="KW-1133">Transmembrane helix</keyword>
<evidence type="ECO:0000313" key="3">
    <source>
        <dbReference type="Proteomes" id="UP000823661"/>
    </source>
</evidence>
<dbReference type="SUPFAM" id="SSF53474">
    <property type="entry name" value="alpha/beta-Hydrolases"/>
    <property type="match status" value="1"/>
</dbReference>